<protein>
    <submittedName>
        <fullName evidence="1">Uncharacterized protein</fullName>
    </submittedName>
</protein>
<dbReference type="Proteomes" id="UP000069902">
    <property type="component" value="Plasmid pPNK"/>
</dbReference>
<dbReference type="KEGG" id="pnl:PNK_p0129"/>
<organism evidence="1 2">
    <name type="scientific">Candidatus Protochlamydia naegleriophila</name>
    <dbReference type="NCBI Taxonomy" id="389348"/>
    <lineage>
        <taxon>Bacteria</taxon>
        <taxon>Pseudomonadati</taxon>
        <taxon>Chlamydiota</taxon>
        <taxon>Chlamydiia</taxon>
        <taxon>Parachlamydiales</taxon>
        <taxon>Parachlamydiaceae</taxon>
        <taxon>Candidatus Protochlamydia</taxon>
    </lineage>
</organism>
<keyword evidence="2" id="KW-1185">Reference proteome</keyword>
<dbReference type="EMBL" id="LN879503">
    <property type="protein sequence ID" value="CUI18181.1"/>
    <property type="molecule type" value="Genomic_DNA"/>
</dbReference>
<dbReference type="InParanoid" id="A0A0U5JJJ1"/>
<evidence type="ECO:0000313" key="1">
    <source>
        <dbReference type="EMBL" id="CUI18181.1"/>
    </source>
</evidence>
<proteinExistence type="predicted"/>
<evidence type="ECO:0000313" key="2">
    <source>
        <dbReference type="Proteomes" id="UP000069902"/>
    </source>
</evidence>
<reference evidence="2" key="1">
    <citation type="submission" date="2015-09" db="EMBL/GenBank/DDBJ databases">
        <authorList>
            <person name="Bertelli C."/>
        </authorList>
    </citation>
    <scope>NUCLEOTIDE SEQUENCE [LARGE SCALE GENOMIC DNA]</scope>
    <source>
        <strain evidence="2">KNic</strain>
        <plasmid evidence="2">pPNK</plasmid>
    </source>
</reference>
<dbReference type="AlphaFoldDB" id="A0A0U5JJJ1"/>
<dbReference type="PATRIC" id="fig|389348.3.peg.2900"/>
<geneLocation type="plasmid" evidence="2">
    <name>pPNK</name>
</geneLocation>
<sequence length="39" mass="4593">MAKETRIHGEKLARVRDKQILTIKPSKFNIIFLLKLQTL</sequence>
<name>A0A0U5JJJ1_9BACT</name>
<accession>A0A0U5JJJ1</accession>
<gene>
    <name evidence="1" type="ORF">PNK_p0129</name>
</gene>